<reference evidence="2 3" key="1">
    <citation type="journal article" date="2023" name="Microbiol. Spectr.">
        <title>Symbiosis of Carpenter Bees with Uncharacterized Lactic Acid Bacteria Showing NAD Auxotrophy.</title>
        <authorList>
            <person name="Kawasaki S."/>
            <person name="Ozawa K."/>
            <person name="Mori T."/>
            <person name="Yamamoto A."/>
            <person name="Ito M."/>
            <person name="Ohkuma M."/>
            <person name="Sakamoto M."/>
            <person name="Matsutani M."/>
        </authorList>
    </citation>
    <scope>NUCLEOTIDE SEQUENCE [LARGE SCALE GENOMIC DNA]</scope>
    <source>
        <strain evidence="2 3">XA3</strain>
    </source>
</reference>
<sequence length="54" mass="6287">MKEVINSCRYPDSNGLLEGLNGKIKKIKQTNYGFMGWENFRLRIYLECGMLKVS</sequence>
<evidence type="ECO:0000259" key="1">
    <source>
        <dbReference type="Pfam" id="PF01610"/>
    </source>
</evidence>
<feature type="domain" description="Transposase IS204/IS1001/IS1096/IS1165 DDE" evidence="1">
    <location>
        <begin position="1"/>
        <end position="44"/>
    </location>
</feature>
<dbReference type="Pfam" id="PF01610">
    <property type="entry name" value="DDE_Tnp_ISL3"/>
    <property type="match status" value="1"/>
</dbReference>
<dbReference type="EMBL" id="AP026802">
    <property type="protein sequence ID" value="BDR57735.1"/>
    <property type="molecule type" value="Genomic_DNA"/>
</dbReference>
<evidence type="ECO:0000313" key="3">
    <source>
        <dbReference type="Proteomes" id="UP001321861"/>
    </source>
</evidence>
<dbReference type="KEGG" id="xap:XA3_01760"/>
<protein>
    <recommendedName>
        <fullName evidence="1">Transposase IS204/IS1001/IS1096/IS1165 DDE domain-containing protein</fullName>
    </recommendedName>
</protein>
<accession>A0AAU9DD56</accession>
<dbReference type="InterPro" id="IPR002560">
    <property type="entry name" value="Transposase_DDE"/>
</dbReference>
<name>A0AAU9DD56_9LACO</name>
<proteinExistence type="predicted"/>
<dbReference type="AlphaFoldDB" id="A0AAU9DD56"/>
<gene>
    <name evidence="2" type="ORF">XA3_01760</name>
</gene>
<evidence type="ECO:0000313" key="2">
    <source>
        <dbReference type="EMBL" id="BDR57735.1"/>
    </source>
</evidence>
<dbReference type="Proteomes" id="UP001321861">
    <property type="component" value="Chromosome"/>
</dbReference>
<organism evidence="2 3">
    <name type="scientific">Xylocopilactobacillus apicola</name>
    <dbReference type="NCBI Taxonomy" id="2932184"/>
    <lineage>
        <taxon>Bacteria</taxon>
        <taxon>Bacillati</taxon>
        <taxon>Bacillota</taxon>
        <taxon>Bacilli</taxon>
        <taxon>Lactobacillales</taxon>
        <taxon>Lactobacillaceae</taxon>
        <taxon>Xylocopilactobacillus</taxon>
    </lineage>
</organism>
<keyword evidence="3" id="KW-1185">Reference proteome</keyword>